<dbReference type="EMBL" id="CP097289">
    <property type="protein sequence ID" value="UQT61149.1"/>
    <property type="molecule type" value="Genomic_DNA"/>
</dbReference>
<feature type="domain" description="Peptidase S33 tripeptidyl aminopeptidase-like C-terminal" evidence="6">
    <location>
        <begin position="414"/>
        <end position="510"/>
    </location>
</feature>
<protein>
    <submittedName>
        <fullName evidence="7">Alpha/beta hydrolase</fullName>
    </submittedName>
</protein>
<organism evidence="7 8">
    <name type="scientific">Streptomyces durmitorensis</name>
    <dbReference type="NCBI Taxonomy" id="319947"/>
    <lineage>
        <taxon>Bacteria</taxon>
        <taxon>Bacillati</taxon>
        <taxon>Actinomycetota</taxon>
        <taxon>Actinomycetes</taxon>
        <taxon>Kitasatosporales</taxon>
        <taxon>Streptomycetaceae</taxon>
        <taxon>Streptomyces</taxon>
    </lineage>
</organism>
<reference evidence="7 8" key="1">
    <citation type="submission" date="2022-05" db="EMBL/GenBank/DDBJ databases">
        <authorList>
            <person name="Zhou X."/>
            <person name="Li K."/>
            <person name="Man Y."/>
        </authorList>
    </citation>
    <scope>NUCLEOTIDE SEQUENCE [LARGE SCALE GENOMIC DNA]</scope>
    <source>
        <strain evidence="7 8">MS405</strain>
    </source>
</reference>
<feature type="signal peptide" evidence="4">
    <location>
        <begin position="1"/>
        <end position="29"/>
    </location>
</feature>
<evidence type="ECO:0000259" key="5">
    <source>
        <dbReference type="Pfam" id="PF00561"/>
    </source>
</evidence>
<proteinExistence type="inferred from homology"/>
<dbReference type="Pfam" id="PF00561">
    <property type="entry name" value="Abhydrolase_1"/>
    <property type="match status" value="1"/>
</dbReference>
<feature type="domain" description="AB hydrolase-1" evidence="5">
    <location>
        <begin position="106"/>
        <end position="253"/>
    </location>
</feature>
<evidence type="ECO:0000256" key="3">
    <source>
        <dbReference type="ARBA" id="ARBA00022801"/>
    </source>
</evidence>
<dbReference type="PANTHER" id="PTHR43248:SF29">
    <property type="entry name" value="TRIPEPTIDYL AMINOPEPTIDASE"/>
    <property type="match status" value="1"/>
</dbReference>
<dbReference type="InterPro" id="IPR013595">
    <property type="entry name" value="Pept_S33_TAP-like_C"/>
</dbReference>
<keyword evidence="3 7" id="KW-0378">Hydrolase</keyword>
<dbReference type="Gene3D" id="3.40.50.1820">
    <property type="entry name" value="alpha/beta hydrolase"/>
    <property type="match status" value="1"/>
</dbReference>
<sequence>MQMTRSGQAAVAGVVMLAAVAAGTSPVTASVAAKEPSGLAQYLDQDVDWHDCTLGPDDTTGNKLDAAGAQCADLTVPLDYTDPGGRTLTVAISRLRATDPAHRVGPLLLNNGGPGGPSLDMPLTVGAAMGKVAKKYDLIGVDPRFVGRSTPLDCGWDVGSTVFSAGEGRAGFKHSVARQRDLAERCRETNADVLPHVSTRNTARDMDVVRAALGAQRISYLGYSYGTYLGQVYTELFPGRTDRMVLDGVIDPARYTQTLLADSTGANERALHAWAAWTAARHDTYALGRTADAVLTTVRGIQRAAAAKPLRVGDFRVDEHFVPLVYFSGLGSDLDKPRAELATATRTLARAADGQHVEPGAGLSALLAAMTTKAGSQQGSAQAAILCGDVATQRGTETYWRDIQAGRKKHPFAAPLSYNITACEFWDGPAEAPTVVDNDVPALLVNATGDTRTTYSGARQVRDRWSRSRLVTLFGANQHGVYGEYGNRCADAQVNAYLADGRLPVRDVSCPA</sequence>
<dbReference type="GO" id="GO:0016787">
    <property type="term" value="F:hydrolase activity"/>
    <property type="evidence" value="ECO:0007669"/>
    <property type="project" value="UniProtKB-KW"/>
</dbReference>
<evidence type="ECO:0000313" key="8">
    <source>
        <dbReference type="Proteomes" id="UP000829992"/>
    </source>
</evidence>
<dbReference type="InterPro" id="IPR051601">
    <property type="entry name" value="Serine_prot/Carboxylest_S33"/>
</dbReference>
<comment type="similarity">
    <text evidence="1">Belongs to the peptidase S33 family.</text>
</comment>
<evidence type="ECO:0000256" key="2">
    <source>
        <dbReference type="ARBA" id="ARBA00022729"/>
    </source>
</evidence>
<dbReference type="PANTHER" id="PTHR43248">
    <property type="entry name" value="2-SUCCINYL-6-HYDROXY-2,4-CYCLOHEXADIENE-1-CARBOXYLATE SYNTHASE"/>
    <property type="match status" value="1"/>
</dbReference>
<accession>A0ABY4Q7N3</accession>
<evidence type="ECO:0000259" key="6">
    <source>
        <dbReference type="Pfam" id="PF08386"/>
    </source>
</evidence>
<dbReference type="Pfam" id="PF08386">
    <property type="entry name" value="Abhydrolase_4"/>
    <property type="match status" value="1"/>
</dbReference>
<dbReference type="Proteomes" id="UP000829992">
    <property type="component" value="Chromosome"/>
</dbReference>
<keyword evidence="8" id="KW-1185">Reference proteome</keyword>
<evidence type="ECO:0000313" key="7">
    <source>
        <dbReference type="EMBL" id="UQT61149.1"/>
    </source>
</evidence>
<evidence type="ECO:0000256" key="4">
    <source>
        <dbReference type="SAM" id="SignalP"/>
    </source>
</evidence>
<dbReference type="RefSeq" id="WP_249592481.1">
    <property type="nucleotide sequence ID" value="NZ_BAAAQL010000053.1"/>
</dbReference>
<evidence type="ECO:0000256" key="1">
    <source>
        <dbReference type="ARBA" id="ARBA00010088"/>
    </source>
</evidence>
<keyword evidence="2 4" id="KW-0732">Signal</keyword>
<dbReference type="InterPro" id="IPR000073">
    <property type="entry name" value="AB_hydrolase_1"/>
</dbReference>
<dbReference type="SUPFAM" id="SSF53474">
    <property type="entry name" value="alpha/beta-Hydrolases"/>
    <property type="match status" value="1"/>
</dbReference>
<dbReference type="InterPro" id="IPR029058">
    <property type="entry name" value="AB_hydrolase_fold"/>
</dbReference>
<feature type="chain" id="PRO_5046446829" evidence="4">
    <location>
        <begin position="30"/>
        <end position="512"/>
    </location>
</feature>
<name>A0ABY4Q7N3_9ACTN</name>
<gene>
    <name evidence="7" type="ORF">M4V62_42125</name>
</gene>